<dbReference type="AlphaFoldDB" id="A0A1D3D440"/>
<dbReference type="InParanoid" id="A0A1D3D440"/>
<accession>A0A1D3D440</accession>
<keyword evidence="3" id="KW-1185">Reference proteome</keyword>
<evidence type="ECO:0000256" key="1">
    <source>
        <dbReference type="SAM" id="MobiDB-lite"/>
    </source>
</evidence>
<sequence>MMLPSVEVQFQFSVIGEPASIGGGCSRRSKVLIADVAGSEATAIADLGEAAPAVCRFYRLLQQQPRPDNVFTAALYGQLDEVLDFLREKVDIFLVITPHETQQGKREDRYVAFSVRDVIETEALQEQEQLRNQEGLTGGGRLSAAATSRIYSTELDPTDGGPQLSIHLTREPTPTESKQPPSCGLHSEQPFSPQNLNVHDAAIRELYTIWLLPWQEAVVQLQRMQPLLLAEAPQQQQPHQHGAGLPVDLSPLITAVQQQMRRSQQLQQQAEHSISAVVYGQRGQHRQALIANLESIDTSTLPGGMEDAASAVLVQQLLQRVHVHYKYSPFGNKHVFTSYPPVNCNGGNAVRLDSLSFSQDNDLLDMQQRGLYGIVEP</sequence>
<dbReference type="VEuPathDB" id="ToxoDB:LOC34623100"/>
<comment type="caution">
    <text evidence="2">The sequence shown here is derived from an EMBL/GenBank/DDBJ whole genome shotgun (WGS) entry which is preliminary data.</text>
</comment>
<proteinExistence type="predicted"/>
<dbReference type="Proteomes" id="UP000095192">
    <property type="component" value="Unassembled WGS sequence"/>
</dbReference>
<feature type="region of interest" description="Disordered" evidence="1">
    <location>
        <begin position="153"/>
        <end position="186"/>
    </location>
</feature>
<gene>
    <name evidence="2" type="ORF">cyc_07065</name>
</gene>
<protein>
    <submittedName>
        <fullName evidence="2">Uncharacterized protein</fullName>
    </submittedName>
</protein>
<dbReference type="VEuPathDB" id="ToxoDB:cyc_07065"/>
<organism evidence="2 3">
    <name type="scientific">Cyclospora cayetanensis</name>
    <dbReference type="NCBI Taxonomy" id="88456"/>
    <lineage>
        <taxon>Eukaryota</taxon>
        <taxon>Sar</taxon>
        <taxon>Alveolata</taxon>
        <taxon>Apicomplexa</taxon>
        <taxon>Conoidasida</taxon>
        <taxon>Coccidia</taxon>
        <taxon>Eucoccidiorida</taxon>
        <taxon>Eimeriorina</taxon>
        <taxon>Eimeriidae</taxon>
        <taxon>Cyclospora</taxon>
    </lineage>
</organism>
<evidence type="ECO:0000313" key="2">
    <source>
        <dbReference type="EMBL" id="OEH78184.1"/>
    </source>
</evidence>
<dbReference type="EMBL" id="JROU02000829">
    <property type="protein sequence ID" value="OEH78184.1"/>
    <property type="molecule type" value="Genomic_DNA"/>
</dbReference>
<evidence type="ECO:0000313" key="3">
    <source>
        <dbReference type="Proteomes" id="UP000095192"/>
    </source>
</evidence>
<reference evidence="2 3" key="1">
    <citation type="journal article" date="2016" name="BMC Genomics">
        <title>Comparative genomics reveals Cyclospora cayetanensis possesses coccidia-like metabolism and invasion components but unique surface antigens.</title>
        <authorList>
            <person name="Liu S."/>
            <person name="Wang L."/>
            <person name="Zheng H."/>
            <person name="Xu Z."/>
            <person name="Roellig D.M."/>
            <person name="Li N."/>
            <person name="Frace M.A."/>
            <person name="Tang K."/>
            <person name="Arrowood M.J."/>
            <person name="Moss D.M."/>
            <person name="Zhang L."/>
            <person name="Feng Y."/>
            <person name="Xiao L."/>
        </authorList>
    </citation>
    <scope>NUCLEOTIDE SEQUENCE [LARGE SCALE GENOMIC DNA]</scope>
    <source>
        <strain evidence="2 3">CHN_HEN01</strain>
    </source>
</reference>
<name>A0A1D3D440_9EIME</name>